<feature type="domain" description="Uracil-DNA glycosylase-like" evidence="1">
    <location>
        <begin position="9"/>
        <end position="160"/>
    </location>
</feature>
<dbReference type="EC" id="3.2.2.15" evidence="2"/>
<dbReference type="InterPro" id="IPR036895">
    <property type="entry name" value="Uracil-DNA_glycosylase-like_sf"/>
</dbReference>
<dbReference type="SUPFAM" id="SSF52141">
    <property type="entry name" value="Uracil-DNA glycosylase-like"/>
    <property type="match status" value="1"/>
</dbReference>
<keyword evidence="2" id="KW-0326">Glycosidase</keyword>
<dbReference type="InterPro" id="IPR005122">
    <property type="entry name" value="Uracil-DNA_glycosylase-like"/>
</dbReference>
<proteinExistence type="predicted"/>
<keyword evidence="2" id="KW-0378">Hydrolase</keyword>
<sequence length="164" mass="17585">MTVRKSAFAAVAAPDARVLILGSLPGEASLAARRYYAHPQNRFWHLVGRAIGVDLVGLDYDDRLETLMTHRIALWDTVASAERTGSGDAAIREAEHAPLGELVATLPDLRAVAFNGRKSAAIGRPQLAGSDLALIDLPSSSPAYAAMPLAEKERLWARLADFLA</sequence>
<dbReference type="AlphaFoldDB" id="A0A4Q2KLY6"/>
<protein>
    <submittedName>
        <fullName evidence="2">DNA-deoxyinosine glycosylase</fullName>
        <ecNumber evidence="2">3.2.2.15</ecNumber>
    </submittedName>
</protein>
<accession>A0A4Q2KLY6</accession>
<dbReference type="SMART" id="SM00987">
    <property type="entry name" value="UreE_C"/>
    <property type="match status" value="1"/>
</dbReference>
<dbReference type="CDD" id="cd10032">
    <property type="entry name" value="UDG-F6_HDG"/>
    <property type="match status" value="1"/>
</dbReference>
<dbReference type="Proteomes" id="UP000293623">
    <property type="component" value="Unassembled WGS sequence"/>
</dbReference>
<dbReference type="InterPro" id="IPR026353">
    <property type="entry name" value="Hypoxan-DNA_Glyclase"/>
</dbReference>
<keyword evidence="3" id="KW-1185">Reference proteome</keyword>
<dbReference type="SMART" id="SM00986">
    <property type="entry name" value="UDG"/>
    <property type="match status" value="1"/>
</dbReference>
<gene>
    <name evidence="2" type="ORF">ETX26_01540</name>
</gene>
<comment type="caution">
    <text evidence="2">The sequence shown here is derived from an EMBL/GenBank/DDBJ whole genome shotgun (WGS) entry which is preliminary data.</text>
</comment>
<dbReference type="GO" id="GO:0033958">
    <property type="term" value="F:DNA-deoxyinosine glycosylase activity"/>
    <property type="evidence" value="ECO:0007669"/>
    <property type="project" value="UniProtKB-EC"/>
</dbReference>
<name>A0A4Q2KLY6_9SPHN</name>
<dbReference type="Gene3D" id="3.40.470.10">
    <property type="entry name" value="Uracil-DNA glycosylase-like domain"/>
    <property type="match status" value="1"/>
</dbReference>
<dbReference type="OrthoDB" id="9799921at2"/>
<evidence type="ECO:0000313" key="3">
    <source>
        <dbReference type="Proteomes" id="UP000293623"/>
    </source>
</evidence>
<organism evidence="2 3">
    <name type="scientific">Pelagerythrobacter rhizovicinus</name>
    <dbReference type="NCBI Taxonomy" id="2268576"/>
    <lineage>
        <taxon>Bacteria</taxon>
        <taxon>Pseudomonadati</taxon>
        <taxon>Pseudomonadota</taxon>
        <taxon>Alphaproteobacteria</taxon>
        <taxon>Sphingomonadales</taxon>
        <taxon>Erythrobacteraceae</taxon>
        <taxon>Pelagerythrobacter</taxon>
    </lineage>
</organism>
<dbReference type="NCBIfam" id="TIGR04274">
    <property type="entry name" value="hypoxanDNAglyco"/>
    <property type="match status" value="1"/>
</dbReference>
<evidence type="ECO:0000259" key="1">
    <source>
        <dbReference type="SMART" id="SM00986"/>
    </source>
</evidence>
<dbReference type="EMBL" id="SDPV01000001">
    <property type="protein sequence ID" value="RXZ65469.1"/>
    <property type="molecule type" value="Genomic_DNA"/>
</dbReference>
<evidence type="ECO:0000313" key="2">
    <source>
        <dbReference type="EMBL" id="RXZ65469.1"/>
    </source>
</evidence>
<dbReference type="Pfam" id="PF03167">
    <property type="entry name" value="UDG"/>
    <property type="match status" value="1"/>
</dbReference>
<reference evidence="2 3" key="1">
    <citation type="submission" date="2019-01" db="EMBL/GenBank/DDBJ databases">
        <title>Altererythrobacter rhizovicinus sp. nov., isolated from the rhizosphere soil of Haloxylon ammodendron.</title>
        <authorList>
            <person name="Li H.-P."/>
            <person name="Gou J.-Y."/>
            <person name="Yao D."/>
            <person name="Han Q.-Q."/>
            <person name="Shao K.-Z."/>
            <person name="Zhao Q."/>
            <person name="Zhang J.-L."/>
        </authorList>
    </citation>
    <scope>NUCLEOTIDE SEQUENCE [LARGE SCALE GENOMIC DNA]</scope>
    <source>
        <strain evidence="2 3">AY-3R</strain>
    </source>
</reference>